<dbReference type="EMBL" id="BAZW01000063">
    <property type="protein sequence ID" value="GAO31822.1"/>
    <property type="molecule type" value="Genomic_DNA"/>
</dbReference>
<dbReference type="GO" id="GO:0016020">
    <property type="term" value="C:membrane"/>
    <property type="evidence" value="ECO:0007669"/>
    <property type="project" value="GOC"/>
</dbReference>
<dbReference type="Pfam" id="PF02684">
    <property type="entry name" value="LpxB"/>
    <property type="match status" value="1"/>
</dbReference>
<evidence type="ECO:0000313" key="11">
    <source>
        <dbReference type="Proteomes" id="UP000032900"/>
    </source>
</evidence>
<protein>
    <recommendedName>
        <fullName evidence="3">Lipid-A-disaccharide synthase</fullName>
        <ecNumber evidence="2">2.4.1.182</ecNumber>
    </recommendedName>
</protein>
<dbReference type="PANTHER" id="PTHR30372">
    <property type="entry name" value="LIPID-A-DISACCHARIDE SYNTHASE"/>
    <property type="match status" value="1"/>
</dbReference>
<evidence type="ECO:0000256" key="5">
    <source>
        <dbReference type="ARBA" id="ARBA00022556"/>
    </source>
</evidence>
<evidence type="ECO:0000256" key="8">
    <source>
        <dbReference type="ARBA" id="ARBA00023098"/>
    </source>
</evidence>
<dbReference type="PANTHER" id="PTHR30372:SF4">
    <property type="entry name" value="LIPID-A-DISACCHARIDE SYNTHASE, MITOCHONDRIAL-RELATED"/>
    <property type="match status" value="1"/>
</dbReference>
<keyword evidence="11" id="KW-1185">Reference proteome</keyword>
<keyword evidence="4" id="KW-0444">Lipid biosynthesis</keyword>
<dbReference type="InterPro" id="IPR003835">
    <property type="entry name" value="Glyco_trans_19"/>
</dbReference>
<comment type="caution">
    <text evidence="10">The sequence shown here is derived from an EMBL/GenBank/DDBJ whole genome shotgun (WGS) entry which is preliminary data.</text>
</comment>
<evidence type="ECO:0000256" key="7">
    <source>
        <dbReference type="ARBA" id="ARBA00022679"/>
    </source>
</evidence>
<reference evidence="10 11" key="1">
    <citation type="journal article" date="2015" name="Microbes Environ.">
        <title>Distribution and evolution of nitrogen fixation genes in the phylum bacteroidetes.</title>
        <authorList>
            <person name="Inoue J."/>
            <person name="Oshima K."/>
            <person name="Suda W."/>
            <person name="Sakamoto M."/>
            <person name="Iino T."/>
            <person name="Noda S."/>
            <person name="Hongoh Y."/>
            <person name="Hattori M."/>
            <person name="Ohkuma M."/>
        </authorList>
    </citation>
    <scope>NUCLEOTIDE SEQUENCE [LARGE SCALE GENOMIC DNA]</scope>
    <source>
        <strain evidence="10">JCM 15548</strain>
    </source>
</reference>
<evidence type="ECO:0000256" key="9">
    <source>
        <dbReference type="ARBA" id="ARBA00048975"/>
    </source>
</evidence>
<keyword evidence="7" id="KW-0808">Transferase</keyword>
<evidence type="ECO:0000256" key="6">
    <source>
        <dbReference type="ARBA" id="ARBA00022676"/>
    </source>
</evidence>
<dbReference type="AlphaFoldDB" id="A0A0E9M229"/>
<sequence>MAKKVIIKVPYISLVNLIMNREVVKELFQSSFSLNALKEELSLLCYDEAYRQKMLKGYEDLGYVVGGPGSSERTAQRMVEGVGY</sequence>
<proteinExistence type="predicted"/>
<dbReference type="GO" id="GO:0005543">
    <property type="term" value="F:phospholipid binding"/>
    <property type="evidence" value="ECO:0007669"/>
    <property type="project" value="TreeGrafter"/>
</dbReference>
<keyword evidence="5" id="KW-0441">Lipid A biosynthesis</keyword>
<dbReference type="EC" id="2.4.1.182" evidence="2"/>
<evidence type="ECO:0000256" key="2">
    <source>
        <dbReference type="ARBA" id="ARBA00012687"/>
    </source>
</evidence>
<evidence type="ECO:0000313" key="10">
    <source>
        <dbReference type="EMBL" id="GAO31822.1"/>
    </source>
</evidence>
<name>A0A0E9M229_9BACT</name>
<dbReference type="STRING" id="1236989.JCM15548_14222"/>
<evidence type="ECO:0000256" key="4">
    <source>
        <dbReference type="ARBA" id="ARBA00022516"/>
    </source>
</evidence>
<keyword evidence="6" id="KW-0328">Glycosyltransferase</keyword>
<comment type="catalytic activity">
    <reaction evidence="9">
        <text>a lipid X + a UDP-2-N,3-O-bis[(3R)-3-hydroxyacyl]-alpha-D-glucosamine = a lipid A disaccharide + UDP + H(+)</text>
        <dbReference type="Rhea" id="RHEA:67828"/>
        <dbReference type="ChEBI" id="CHEBI:15378"/>
        <dbReference type="ChEBI" id="CHEBI:58223"/>
        <dbReference type="ChEBI" id="CHEBI:137748"/>
        <dbReference type="ChEBI" id="CHEBI:176338"/>
        <dbReference type="ChEBI" id="CHEBI:176343"/>
        <dbReference type="EC" id="2.4.1.182"/>
    </reaction>
</comment>
<accession>A0A0E9M229</accession>
<comment type="function">
    <text evidence="1">Condensation of UDP-2,3-diacylglucosamine and 2,3-diacylglucosamine-1-phosphate to form lipid A disaccharide, a precursor of lipid A, a phosphorylated glycolipid that anchors the lipopolysaccharide to the outer membrane of the cell.</text>
</comment>
<keyword evidence="8" id="KW-0443">Lipid metabolism</keyword>
<evidence type="ECO:0000256" key="1">
    <source>
        <dbReference type="ARBA" id="ARBA00002056"/>
    </source>
</evidence>
<organism evidence="10 11">
    <name type="scientific">Geofilum rubicundum JCM 15548</name>
    <dbReference type="NCBI Taxonomy" id="1236989"/>
    <lineage>
        <taxon>Bacteria</taxon>
        <taxon>Pseudomonadati</taxon>
        <taxon>Bacteroidota</taxon>
        <taxon>Bacteroidia</taxon>
        <taxon>Marinilabiliales</taxon>
        <taxon>Marinilabiliaceae</taxon>
        <taxon>Geofilum</taxon>
    </lineage>
</organism>
<dbReference type="Proteomes" id="UP000032900">
    <property type="component" value="Unassembled WGS sequence"/>
</dbReference>
<evidence type="ECO:0000256" key="3">
    <source>
        <dbReference type="ARBA" id="ARBA00020902"/>
    </source>
</evidence>
<dbReference type="GO" id="GO:0009245">
    <property type="term" value="P:lipid A biosynthetic process"/>
    <property type="evidence" value="ECO:0007669"/>
    <property type="project" value="UniProtKB-KW"/>
</dbReference>
<gene>
    <name evidence="10" type="ORF">JCM15548_14222</name>
</gene>
<dbReference type="GO" id="GO:0008915">
    <property type="term" value="F:lipid-A-disaccharide synthase activity"/>
    <property type="evidence" value="ECO:0007669"/>
    <property type="project" value="UniProtKB-EC"/>
</dbReference>